<name>Q2NQ47_SODGM</name>
<keyword evidence="2" id="KW-0614">Plasmid</keyword>
<dbReference type="EMBL" id="AP008233">
    <property type="protein sequence ID" value="BAE75728.1"/>
    <property type="molecule type" value="Genomic_DNA"/>
</dbReference>
<keyword evidence="1" id="KW-1133">Transmembrane helix</keyword>
<geneLocation type="plasmid" evidence="5">
    <name>psg1</name>
</geneLocation>
<dbReference type="Pfam" id="PF05309">
    <property type="entry name" value="TraE"/>
    <property type="match status" value="1"/>
</dbReference>
<accession>Q2NQ47</accession>
<dbReference type="InterPro" id="IPR007973">
    <property type="entry name" value="Pilus_assembly_TraE"/>
</dbReference>
<dbReference type="BioCyc" id="SGLO343509:SGP1_RS28705-MONOMER"/>
<proteinExistence type="predicted"/>
<dbReference type="KEGG" id="sgl:SGP1_0021"/>
<sequence>MKHAARLNSNKIIALSLVLLDAFLFLSVTANVILAITYYRLQGDRQVVVVPMLFKAPFALSENSMDASYLEQMALSFVALRLNVTPETVEASHQFLLSMVKPSAQKSLKLAWRKRRVR</sequence>
<geneLocation type="plasmid" evidence="2 4">
    <name>pSG1</name>
</geneLocation>
<keyword evidence="4" id="KW-1185">Reference proteome</keyword>
<evidence type="ECO:0000313" key="4">
    <source>
        <dbReference type="Proteomes" id="UP000001932"/>
    </source>
</evidence>
<evidence type="ECO:0000313" key="3">
    <source>
        <dbReference type="EMBL" id="CRL46841.1"/>
    </source>
</evidence>
<dbReference type="HOGENOM" id="CLU_2071570_0_0_6"/>
<evidence type="ECO:0000256" key="1">
    <source>
        <dbReference type="SAM" id="Phobius"/>
    </source>
</evidence>
<dbReference type="Proteomes" id="UP000001932">
    <property type="component" value="Plasmid pSG1"/>
</dbReference>
<reference evidence="3" key="2">
    <citation type="submission" date="2015-05" db="EMBL/GenBank/DDBJ databases">
        <authorList>
            <person name="Wang D.B."/>
            <person name="Wang M."/>
        </authorList>
    </citation>
    <scope>NUCLEOTIDE SEQUENCE</scope>
    <source>
        <strain evidence="3">B4</strain>
    </source>
</reference>
<organism evidence="2 4">
    <name type="scientific">Sodalis glossinidius (strain morsitans)</name>
    <dbReference type="NCBI Taxonomy" id="343509"/>
    <lineage>
        <taxon>Bacteria</taxon>
        <taxon>Pseudomonadati</taxon>
        <taxon>Pseudomonadota</taxon>
        <taxon>Gammaproteobacteria</taxon>
        <taxon>Enterobacterales</taxon>
        <taxon>Bruguierivoracaceae</taxon>
        <taxon>Sodalis</taxon>
    </lineage>
</organism>
<dbReference type="AlphaFoldDB" id="Q2NQ47"/>
<feature type="transmembrane region" description="Helical" evidence="1">
    <location>
        <begin position="12"/>
        <end position="39"/>
    </location>
</feature>
<evidence type="ECO:0000313" key="2">
    <source>
        <dbReference type="EMBL" id="BAE75728.1"/>
    </source>
</evidence>
<protein>
    <submittedName>
        <fullName evidence="2 3">TraE</fullName>
    </submittedName>
</protein>
<keyword evidence="1" id="KW-0812">Transmembrane</keyword>
<reference evidence="5" key="3">
    <citation type="submission" date="2015-05" db="EMBL/GenBank/DDBJ databases">
        <authorList>
            <person name="Goodhead I."/>
        </authorList>
    </citation>
    <scope>NUCLEOTIDE SEQUENCE [LARGE SCALE GENOMIC DNA]</scope>
    <source>
        <strain evidence="5">morsitans</strain>
        <plasmid evidence="5">psg1</plasmid>
    </source>
</reference>
<gene>
    <name evidence="2" type="ordered locus">SGP1_0021</name>
    <name evidence="3" type="ORF">SGGMMB4_05805</name>
</gene>
<evidence type="ECO:0000313" key="5">
    <source>
        <dbReference type="Proteomes" id="UP000245838"/>
    </source>
</evidence>
<dbReference type="EMBL" id="LN854558">
    <property type="protein sequence ID" value="CRL46841.1"/>
    <property type="molecule type" value="Genomic_DNA"/>
</dbReference>
<reference evidence="2 4" key="1">
    <citation type="journal article" date="2006" name="Genome Res.">
        <title>Massive genome erosion and functional adaptations provide insights into the symbiotic lifestyle of Sodalis glossinidius in the tsetse host.</title>
        <authorList>
            <person name="Toh H."/>
            <person name="Weiss B.L."/>
            <person name="Perkin S.A.H."/>
            <person name="Yamashita A."/>
            <person name="Oshima K."/>
            <person name="Hattori M."/>
            <person name="Aksoy S."/>
        </authorList>
    </citation>
    <scope>NUCLEOTIDE SEQUENCE [LARGE SCALE GENOMIC DNA]</scope>
    <source>
        <strain evidence="4">morsitans</strain>
        <strain evidence="2">Morsitans</strain>
        <plasmid evidence="2 4">pSG1</plasmid>
    </source>
</reference>
<keyword evidence="1" id="KW-0472">Membrane</keyword>
<dbReference type="Proteomes" id="UP000245838">
    <property type="component" value="Plasmid psg1"/>
</dbReference>